<evidence type="ECO:0008006" key="4">
    <source>
        <dbReference type="Google" id="ProtNLM"/>
    </source>
</evidence>
<keyword evidence="3" id="KW-1185">Reference proteome</keyword>
<dbReference type="RefSeq" id="WP_092741387.1">
    <property type="nucleotide sequence ID" value="NZ_FNOV01000009.1"/>
</dbReference>
<reference evidence="3" key="1">
    <citation type="submission" date="2016-10" db="EMBL/GenBank/DDBJ databases">
        <authorList>
            <person name="Varghese N."/>
            <person name="Submissions S."/>
        </authorList>
    </citation>
    <scope>NUCLEOTIDE SEQUENCE [LARGE SCALE GENOMIC DNA]</scope>
    <source>
        <strain evidence="3">CGMCC 1.8975</strain>
    </source>
</reference>
<sequence>MKFFLASLIIIACLSTCQKQDATPTPVPAPAPVIDFGPNGGITQRDAIGYPQGDPDPTDWTLDDSWNQQEQDLFKELGFNLNTMAISGVKASRVFAWPNPVGVGQVRVNFESNNPVALSFVVVDAKYRAVLPLQTSPNLSPYRQYLLDVSGSTFQQGKLYRLYYVLYDGKVLHYKGHGDIKIGL</sequence>
<proteinExistence type="predicted"/>
<gene>
    <name evidence="2" type="ORF">SAMN04488069_109173</name>
</gene>
<name>A0A1H3KKX0_9BACT</name>
<dbReference type="EMBL" id="FNOV01000009">
    <property type="protein sequence ID" value="SDY52726.1"/>
    <property type="molecule type" value="Genomic_DNA"/>
</dbReference>
<accession>A0A1H3KKX0</accession>
<protein>
    <recommendedName>
        <fullName evidence="4">Beta-lactamase-inhibitor-like, PepSY-like</fullName>
    </recommendedName>
</protein>
<dbReference type="OrthoDB" id="962781at2"/>
<keyword evidence="1" id="KW-0732">Signal</keyword>
<feature type="chain" id="PRO_5011690758" description="Beta-lactamase-inhibitor-like, PepSY-like" evidence="1">
    <location>
        <begin position="23"/>
        <end position="184"/>
    </location>
</feature>
<feature type="signal peptide" evidence="1">
    <location>
        <begin position="1"/>
        <end position="22"/>
    </location>
</feature>
<dbReference type="Proteomes" id="UP000199249">
    <property type="component" value="Unassembled WGS sequence"/>
</dbReference>
<organism evidence="2 3">
    <name type="scientific">Hymenobacter psychrophilus</name>
    <dbReference type="NCBI Taxonomy" id="651662"/>
    <lineage>
        <taxon>Bacteria</taxon>
        <taxon>Pseudomonadati</taxon>
        <taxon>Bacteroidota</taxon>
        <taxon>Cytophagia</taxon>
        <taxon>Cytophagales</taxon>
        <taxon>Hymenobacteraceae</taxon>
        <taxon>Hymenobacter</taxon>
    </lineage>
</organism>
<dbReference type="AlphaFoldDB" id="A0A1H3KKX0"/>
<evidence type="ECO:0000256" key="1">
    <source>
        <dbReference type="SAM" id="SignalP"/>
    </source>
</evidence>
<evidence type="ECO:0000313" key="2">
    <source>
        <dbReference type="EMBL" id="SDY52726.1"/>
    </source>
</evidence>
<evidence type="ECO:0000313" key="3">
    <source>
        <dbReference type="Proteomes" id="UP000199249"/>
    </source>
</evidence>